<dbReference type="Proteomes" id="UP000499080">
    <property type="component" value="Unassembled WGS sequence"/>
</dbReference>
<evidence type="ECO:0000313" key="1">
    <source>
        <dbReference type="EMBL" id="GBN86049.1"/>
    </source>
</evidence>
<sequence>MNDGICTKRYARHFLIETETGQDGYLLYRRRSSQDGGFTANISFRRLELSVDKTWIVPYCPLLTKIFNAHIKIEYCNSVNSIKYVCKYVNKGSSMAVFELTSGENDLNEIYQYQMGRYIKSNEAVWRTLNFPIHERHPTLIHLSVR</sequence>
<protein>
    <submittedName>
        <fullName evidence="1">Uncharacterized protein</fullName>
    </submittedName>
</protein>
<evidence type="ECO:0000313" key="2">
    <source>
        <dbReference type="Proteomes" id="UP000499080"/>
    </source>
</evidence>
<proteinExistence type="predicted"/>
<comment type="caution">
    <text evidence="1">The sequence shown here is derived from an EMBL/GenBank/DDBJ whole genome shotgun (WGS) entry which is preliminary data.</text>
</comment>
<gene>
    <name evidence="1" type="ORF">AVEN_219554_1</name>
</gene>
<dbReference type="EMBL" id="BGPR01021087">
    <property type="protein sequence ID" value="GBN86049.1"/>
    <property type="molecule type" value="Genomic_DNA"/>
</dbReference>
<dbReference type="AlphaFoldDB" id="A0A4Y2SFK4"/>
<name>A0A4Y2SFK4_ARAVE</name>
<organism evidence="1 2">
    <name type="scientific">Araneus ventricosus</name>
    <name type="common">Orbweaver spider</name>
    <name type="synonym">Epeira ventricosa</name>
    <dbReference type="NCBI Taxonomy" id="182803"/>
    <lineage>
        <taxon>Eukaryota</taxon>
        <taxon>Metazoa</taxon>
        <taxon>Ecdysozoa</taxon>
        <taxon>Arthropoda</taxon>
        <taxon>Chelicerata</taxon>
        <taxon>Arachnida</taxon>
        <taxon>Araneae</taxon>
        <taxon>Araneomorphae</taxon>
        <taxon>Entelegynae</taxon>
        <taxon>Araneoidea</taxon>
        <taxon>Araneidae</taxon>
        <taxon>Araneus</taxon>
    </lineage>
</organism>
<dbReference type="OrthoDB" id="6425749at2759"/>
<dbReference type="PANTHER" id="PTHR10492:SF57">
    <property type="entry name" value="ATP-DEPENDENT DNA HELICASE"/>
    <property type="match status" value="1"/>
</dbReference>
<dbReference type="PANTHER" id="PTHR10492">
    <property type="match status" value="1"/>
</dbReference>
<keyword evidence="2" id="KW-1185">Reference proteome</keyword>
<reference evidence="1 2" key="1">
    <citation type="journal article" date="2019" name="Sci. Rep.">
        <title>Orb-weaving spider Araneus ventricosus genome elucidates the spidroin gene catalogue.</title>
        <authorList>
            <person name="Kono N."/>
            <person name="Nakamura H."/>
            <person name="Ohtoshi R."/>
            <person name="Moran D.A.P."/>
            <person name="Shinohara A."/>
            <person name="Yoshida Y."/>
            <person name="Fujiwara M."/>
            <person name="Mori M."/>
            <person name="Tomita M."/>
            <person name="Arakawa K."/>
        </authorList>
    </citation>
    <scope>NUCLEOTIDE SEQUENCE [LARGE SCALE GENOMIC DNA]</scope>
</reference>
<accession>A0A4Y2SFK4</accession>